<comment type="caution">
    <text evidence="3">The sequence shown here is derived from an EMBL/GenBank/DDBJ whole genome shotgun (WGS) entry which is preliminary data.</text>
</comment>
<feature type="domain" description="AMP-activated protein kinase glycogen-binding" evidence="2">
    <location>
        <begin position="250"/>
        <end position="322"/>
    </location>
</feature>
<dbReference type="PANTHER" id="PTHR10343:SF81">
    <property type="entry name" value="CRUCIFORM DNA-RECOGNIZING PROTEIN 1-RELATED"/>
    <property type="match status" value="1"/>
</dbReference>
<dbReference type="Gene3D" id="2.60.40.10">
    <property type="entry name" value="Immunoglobulins"/>
    <property type="match status" value="3"/>
</dbReference>
<reference evidence="3 4" key="1">
    <citation type="submission" date="2018-01" db="EMBL/GenBank/DDBJ databases">
        <title>The draft genome of Hanstruepera neustonica JCM19743.</title>
        <authorList>
            <person name="He R.-H."/>
            <person name="Du Z.-J."/>
        </authorList>
    </citation>
    <scope>NUCLEOTIDE SEQUENCE [LARGE SCALE GENOMIC DNA]</scope>
    <source>
        <strain evidence="3 4">JCM19743</strain>
    </source>
</reference>
<feature type="domain" description="AMP-activated protein kinase glycogen-binding" evidence="2">
    <location>
        <begin position="166"/>
        <end position="239"/>
    </location>
</feature>
<dbReference type="InterPro" id="IPR013783">
    <property type="entry name" value="Ig-like_fold"/>
</dbReference>
<accession>A0A2K1DX76</accession>
<dbReference type="InterPro" id="IPR014756">
    <property type="entry name" value="Ig_E-set"/>
</dbReference>
<dbReference type="EMBL" id="POWF01000007">
    <property type="protein sequence ID" value="PNQ72626.1"/>
    <property type="molecule type" value="Genomic_DNA"/>
</dbReference>
<gene>
    <name evidence="3" type="ORF">C1T31_10785</name>
</gene>
<dbReference type="RefSeq" id="WP_103052508.1">
    <property type="nucleotide sequence ID" value="NZ_POWF01000007.1"/>
</dbReference>
<dbReference type="GO" id="GO:0019901">
    <property type="term" value="F:protein kinase binding"/>
    <property type="evidence" value="ECO:0007669"/>
    <property type="project" value="TreeGrafter"/>
</dbReference>
<dbReference type="SUPFAM" id="SSF81296">
    <property type="entry name" value="E set domains"/>
    <property type="match status" value="3"/>
</dbReference>
<dbReference type="PANTHER" id="PTHR10343">
    <property type="entry name" value="5'-AMP-ACTIVATED PROTEIN KINASE , BETA SUBUNIT"/>
    <property type="match status" value="1"/>
</dbReference>
<organism evidence="3 4">
    <name type="scientific">Hanstruepera neustonica</name>
    <dbReference type="NCBI Taxonomy" id="1445657"/>
    <lineage>
        <taxon>Bacteria</taxon>
        <taxon>Pseudomonadati</taxon>
        <taxon>Bacteroidota</taxon>
        <taxon>Flavobacteriia</taxon>
        <taxon>Flavobacteriales</taxon>
        <taxon>Flavobacteriaceae</taxon>
        <taxon>Hanstruepera</taxon>
    </lineage>
</organism>
<sequence>MRKGLIHIVLGFFFCFSFLGFSQEQTIKGYRIDGDDVVFTFDKRDYEKITSDKHQFTDDFEDFKIHDVIVSGQFNNWTRDDWKMERINENIFELRKKITDFTDEFSWEFKFLINGKFWAEPNNEIANIVPAKTEEGIELPVFNLKLYTAYQDQNGNACFRLKGFKDAEKVIIAGSFNKWDEDYFKMNKTENGWELSLQINPGIYEYRYIVDGEWIEDPGNPNKVENEYGEFNSVIDITKLVTINLKGFTEARKVILSGSFNDWSENSYKMKKTDSGWTYNLWLSGGKHHYKFIIDNEWFVDPYNPIKEYDGRGNINSVIMVK</sequence>
<dbReference type="Pfam" id="PF16561">
    <property type="entry name" value="AMPK1_CBM"/>
    <property type="match status" value="2"/>
</dbReference>
<dbReference type="OrthoDB" id="5451596at2"/>
<dbReference type="InterPro" id="IPR050827">
    <property type="entry name" value="CRP1_MDG1_kinase"/>
</dbReference>
<dbReference type="CDD" id="cd02859">
    <property type="entry name" value="E_set_AMPKbeta_like_N"/>
    <property type="match status" value="2"/>
</dbReference>
<dbReference type="AlphaFoldDB" id="A0A2K1DX76"/>
<evidence type="ECO:0000259" key="2">
    <source>
        <dbReference type="Pfam" id="PF16561"/>
    </source>
</evidence>
<dbReference type="GO" id="GO:0007165">
    <property type="term" value="P:signal transduction"/>
    <property type="evidence" value="ECO:0007669"/>
    <property type="project" value="TreeGrafter"/>
</dbReference>
<evidence type="ECO:0000256" key="1">
    <source>
        <dbReference type="ARBA" id="ARBA00038216"/>
    </source>
</evidence>
<dbReference type="Proteomes" id="UP000236641">
    <property type="component" value="Unassembled WGS sequence"/>
</dbReference>
<protein>
    <recommendedName>
        <fullName evidence="2">AMP-activated protein kinase glycogen-binding domain-containing protein</fullName>
    </recommendedName>
</protein>
<dbReference type="GO" id="GO:0005737">
    <property type="term" value="C:cytoplasm"/>
    <property type="evidence" value="ECO:0007669"/>
    <property type="project" value="TreeGrafter"/>
</dbReference>
<dbReference type="InterPro" id="IPR032640">
    <property type="entry name" value="AMPK1_CBM"/>
</dbReference>
<evidence type="ECO:0000313" key="3">
    <source>
        <dbReference type="EMBL" id="PNQ72626.1"/>
    </source>
</evidence>
<evidence type="ECO:0000313" key="4">
    <source>
        <dbReference type="Proteomes" id="UP000236641"/>
    </source>
</evidence>
<comment type="similarity">
    <text evidence="1">Belongs to the CRP1/MDG1 family.</text>
</comment>
<keyword evidence="4" id="KW-1185">Reference proteome</keyword>
<name>A0A2K1DX76_9FLAO</name>
<dbReference type="GO" id="GO:0031588">
    <property type="term" value="C:nucleotide-activated protein kinase complex"/>
    <property type="evidence" value="ECO:0007669"/>
    <property type="project" value="TreeGrafter"/>
</dbReference>
<proteinExistence type="inferred from homology"/>